<sequence>METITVDELMRSPRDYWSIDSQEDRINQKDLPDVTAPSQSRTYLSHSYDPFHIPDMTFLPPEDARRPPSISHVAQSSLLSPLKLKSCPKVTNPRILALSQKSKPSTSKNQIKIASRGRPSIKWLIEHGRLDQNDDDPVLQKKRELQNRHRQKESNKLTGLYNFVKDIKALIRHKNAPTTLEDIHMLLKKNGLNPCDFE</sequence>
<keyword evidence="2" id="KW-1185">Reference proteome</keyword>
<dbReference type="AlphaFoldDB" id="A0A914DRB3"/>
<accession>A0A914DRB3</accession>
<reference evidence="3" key="1">
    <citation type="submission" date="2022-11" db="UniProtKB">
        <authorList>
            <consortium name="WormBaseParasite"/>
        </authorList>
    </citation>
    <scope>IDENTIFICATION</scope>
</reference>
<protein>
    <submittedName>
        <fullName evidence="3">Uncharacterized protein</fullName>
    </submittedName>
</protein>
<evidence type="ECO:0000313" key="3">
    <source>
        <dbReference type="WBParaSite" id="ACRNAN_scaffold360.g26033.t1"/>
    </source>
</evidence>
<feature type="region of interest" description="Disordered" evidence="1">
    <location>
        <begin position="20"/>
        <end position="41"/>
    </location>
</feature>
<dbReference type="Proteomes" id="UP000887540">
    <property type="component" value="Unplaced"/>
</dbReference>
<evidence type="ECO:0000256" key="1">
    <source>
        <dbReference type="SAM" id="MobiDB-lite"/>
    </source>
</evidence>
<name>A0A914DRB3_9BILA</name>
<feature type="compositionally biased region" description="Basic and acidic residues" evidence="1">
    <location>
        <begin position="22"/>
        <end position="32"/>
    </location>
</feature>
<dbReference type="WBParaSite" id="ACRNAN_scaffold360.g26033.t1">
    <property type="protein sequence ID" value="ACRNAN_scaffold360.g26033.t1"/>
    <property type="gene ID" value="ACRNAN_scaffold360.g26033"/>
</dbReference>
<evidence type="ECO:0000313" key="2">
    <source>
        <dbReference type="Proteomes" id="UP000887540"/>
    </source>
</evidence>
<organism evidence="2 3">
    <name type="scientific">Acrobeloides nanus</name>
    <dbReference type="NCBI Taxonomy" id="290746"/>
    <lineage>
        <taxon>Eukaryota</taxon>
        <taxon>Metazoa</taxon>
        <taxon>Ecdysozoa</taxon>
        <taxon>Nematoda</taxon>
        <taxon>Chromadorea</taxon>
        <taxon>Rhabditida</taxon>
        <taxon>Tylenchina</taxon>
        <taxon>Cephalobomorpha</taxon>
        <taxon>Cephaloboidea</taxon>
        <taxon>Cephalobidae</taxon>
        <taxon>Acrobeloides</taxon>
    </lineage>
</organism>
<proteinExistence type="predicted"/>